<dbReference type="Proteomes" id="UP001379533">
    <property type="component" value="Chromosome"/>
</dbReference>
<dbReference type="PANTHER" id="PTHR43143:SF1">
    <property type="entry name" value="SERINE_THREONINE-PROTEIN PHOSPHATASE CPPED1"/>
    <property type="match status" value="1"/>
</dbReference>
<dbReference type="PANTHER" id="PTHR43143">
    <property type="entry name" value="METALLOPHOSPHOESTERASE, CALCINEURIN SUPERFAMILY"/>
    <property type="match status" value="1"/>
</dbReference>
<keyword evidence="1" id="KW-0732">Signal</keyword>
<gene>
    <name evidence="3" type="ORF">LZC95_28320</name>
</gene>
<accession>A0ABZ2JVF5</accession>
<reference evidence="3 4" key="1">
    <citation type="submission" date="2021-12" db="EMBL/GenBank/DDBJ databases">
        <title>Discovery of the Pendulisporaceae a myxobacterial family with distinct sporulation behavior and unique specialized metabolism.</title>
        <authorList>
            <person name="Garcia R."/>
            <person name="Popoff A."/>
            <person name="Bader C.D."/>
            <person name="Loehr J."/>
            <person name="Walesch S."/>
            <person name="Walt C."/>
            <person name="Boldt J."/>
            <person name="Bunk B."/>
            <person name="Haeckl F.J.F.P.J."/>
            <person name="Gunesch A.P."/>
            <person name="Birkelbach J."/>
            <person name="Nuebel U."/>
            <person name="Pietschmann T."/>
            <person name="Bach T."/>
            <person name="Mueller R."/>
        </authorList>
    </citation>
    <scope>NUCLEOTIDE SEQUENCE [LARGE SCALE GENOMIC DNA]</scope>
    <source>
        <strain evidence="3 4">MSr12523</strain>
    </source>
</reference>
<dbReference type="Pfam" id="PF00149">
    <property type="entry name" value="Metallophos"/>
    <property type="match status" value="1"/>
</dbReference>
<dbReference type="Gene3D" id="3.60.21.10">
    <property type="match status" value="1"/>
</dbReference>
<organism evidence="3 4">
    <name type="scientific">Pendulispora brunnea</name>
    <dbReference type="NCBI Taxonomy" id="2905690"/>
    <lineage>
        <taxon>Bacteria</taxon>
        <taxon>Pseudomonadati</taxon>
        <taxon>Myxococcota</taxon>
        <taxon>Myxococcia</taxon>
        <taxon>Myxococcales</taxon>
        <taxon>Sorangiineae</taxon>
        <taxon>Pendulisporaceae</taxon>
        <taxon>Pendulispora</taxon>
    </lineage>
</organism>
<feature type="domain" description="Calcineurin-like phosphoesterase" evidence="2">
    <location>
        <begin position="142"/>
        <end position="313"/>
    </location>
</feature>
<proteinExistence type="predicted"/>
<protein>
    <submittedName>
        <fullName evidence="3">Metallophosphoesterase</fullName>
    </submittedName>
</protein>
<dbReference type="InterPro" id="IPR004843">
    <property type="entry name" value="Calcineurin-like_PHP"/>
</dbReference>
<feature type="chain" id="PRO_5045388624" evidence="1">
    <location>
        <begin position="20"/>
        <end position="363"/>
    </location>
</feature>
<evidence type="ECO:0000256" key="1">
    <source>
        <dbReference type="SAM" id="SignalP"/>
    </source>
</evidence>
<evidence type="ECO:0000313" key="3">
    <source>
        <dbReference type="EMBL" id="WXA90356.1"/>
    </source>
</evidence>
<evidence type="ECO:0000259" key="2">
    <source>
        <dbReference type="Pfam" id="PF00149"/>
    </source>
</evidence>
<evidence type="ECO:0000313" key="4">
    <source>
        <dbReference type="Proteomes" id="UP001379533"/>
    </source>
</evidence>
<sequence>MKKTYLLGISLLTSCLSVAQDRAERDRTVGHAANQGAEVHVDDGLAAVRTFSPGTAELWTEAPALRFEVVTPGDAGRNWTLRLRNVLPDAEVRATLPDGTAVSLATSRPIPTELRVTADLPASARIVFSLAPPDASSLEPWRFAALADVQNALDRVEDIYRVMNEDAAIRFVVFNGDLTERGSDEDLLLFQQKLATLRVPMYATLGNHELGTRDDAFQSFYGRCNFSFSYRGVRFTLLDSASATIDPLVYSWLDGWLQQGRHQLHVVTMHIPPLDPVGERNGSFGSRAEANKLIARLAENRVDLTIYGHVHSYYAFSNGGIPAFISGGGGAIPERLDGIGRHFLAVDVDPRTQKATTSFRPVD</sequence>
<dbReference type="InterPro" id="IPR051918">
    <property type="entry name" value="STPP_CPPED1"/>
</dbReference>
<keyword evidence="4" id="KW-1185">Reference proteome</keyword>
<dbReference type="SUPFAM" id="SSF56300">
    <property type="entry name" value="Metallo-dependent phosphatases"/>
    <property type="match status" value="1"/>
</dbReference>
<name>A0ABZ2JVF5_9BACT</name>
<dbReference type="InterPro" id="IPR029052">
    <property type="entry name" value="Metallo-depent_PP-like"/>
</dbReference>
<dbReference type="RefSeq" id="WP_394840969.1">
    <property type="nucleotide sequence ID" value="NZ_CP089982.1"/>
</dbReference>
<dbReference type="PROSITE" id="PS51257">
    <property type="entry name" value="PROKAR_LIPOPROTEIN"/>
    <property type="match status" value="1"/>
</dbReference>
<dbReference type="EMBL" id="CP089982">
    <property type="protein sequence ID" value="WXA90356.1"/>
    <property type="molecule type" value="Genomic_DNA"/>
</dbReference>
<feature type="signal peptide" evidence="1">
    <location>
        <begin position="1"/>
        <end position="19"/>
    </location>
</feature>